<gene>
    <name evidence="2" type="ORF">OEZ71_07585</name>
</gene>
<evidence type="ECO:0000313" key="3">
    <source>
        <dbReference type="Proteomes" id="UP001652564"/>
    </source>
</evidence>
<dbReference type="SUPFAM" id="SSF158757">
    <property type="entry name" value="SMc04008-like"/>
    <property type="match status" value="1"/>
</dbReference>
<dbReference type="Proteomes" id="UP001652564">
    <property type="component" value="Unassembled WGS sequence"/>
</dbReference>
<dbReference type="InterPro" id="IPR036810">
    <property type="entry name" value="SMc04008-like_sf"/>
</dbReference>
<feature type="domain" description="SMc04008-like" evidence="1">
    <location>
        <begin position="28"/>
        <end position="94"/>
    </location>
</feature>
<reference evidence="2 3" key="1">
    <citation type="submission" date="2022-10" db="EMBL/GenBank/DDBJ databases">
        <title>Defluviimonas sp. nov., isolated from ocean surface sediments.</title>
        <authorList>
            <person name="He W."/>
            <person name="Wang L."/>
            <person name="Zhang D.-F."/>
        </authorList>
    </citation>
    <scope>NUCLEOTIDE SEQUENCE [LARGE SCALE GENOMIC DNA]</scope>
    <source>
        <strain evidence="2 3">WL0050</strain>
    </source>
</reference>
<comment type="caution">
    <text evidence="2">The sequence shown here is derived from an EMBL/GenBank/DDBJ whole genome shotgun (WGS) entry which is preliminary data.</text>
</comment>
<dbReference type="RefSeq" id="WP_263739343.1">
    <property type="nucleotide sequence ID" value="NZ_JAOWKZ010000002.1"/>
</dbReference>
<name>A0ABT2ZM01_9RHOB</name>
<accession>A0ABT2ZM01</accession>
<dbReference type="InterPro" id="IPR023163">
    <property type="entry name" value="SMc04008-like_domain"/>
</dbReference>
<evidence type="ECO:0000259" key="1">
    <source>
        <dbReference type="Pfam" id="PF06844"/>
    </source>
</evidence>
<sequence length="106" mass="12344">MDDQTRIEIEAAAFRTLRHHLMEKRADVQNIDLMNLAGFCRNCLARWYQEAAAERGIEMTKDEAREVYYGMPYEDWRAANQTEADAIKQEAFKKAFAENVGELKKP</sequence>
<dbReference type="EMBL" id="JAOWKZ010000002">
    <property type="protein sequence ID" value="MCV2872156.1"/>
    <property type="molecule type" value="Genomic_DNA"/>
</dbReference>
<proteinExistence type="predicted"/>
<keyword evidence="3" id="KW-1185">Reference proteome</keyword>
<dbReference type="Gene3D" id="1.10.3340.10">
    <property type="entry name" value="SMc04008-like"/>
    <property type="match status" value="1"/>
</dbReference>
<organism evidence="2 3">
    <name type="scientific">Albidovulum litorale</name>
    <dbReference type="NCBI Taxonomy" id="2984134"/>
    <lineage>
        <taxon>Bacteria</taxon>
        <taxon>Pseudomonadati</taxon>
        <taxon>Pseudomonadota</taxon>
        <taxon>Alphaproteobacteria</taxon>
        <taxon>Rhodobacterales</taxon>
        <taxon>Paracoccaceae</taxon>
        <taxon>Albidovulum</taxon>
    </lineage>
</organism>
<dbReference type="Pfam" id="PF06844">
    <property type="entry name" value="DUF1244"/>
    <property type="match status" value="1"/>
</dbReference>
<evidence type="ECO:0000313" key="2">
    <source>
        <dbReference type="EMBL" id="MCV2872156.1"/>
    </source>
</evidence>
<protein>
    <submittedName>
        <fullName evidence="2">DUF1244 domain-containing protein</fullName>
    </submittedName>
</protein>